<dbReference type="GeneID" id="63725273"/>
<organism evidence="1 2">
    <name type="scientific">Aspergillus versicolor CBS 583.65</name>
    <dbReference type="NCBI Taxonomy" id="1036611"/>
    <lineage>
        <taxon>Eukaryota</taxon>
        <taxon>Fungi</taxon>
        <taxon>Dikarya</taxon>
        <taxon>Ascomycota</taxon>
        <taxon>Pezizomycotina</taxon>
        <taxon>Eurotiomycetes</taxon>
        <taxon>Eurotiomycetidae</taxon>
        <taxon>Eurotiales</taxon>
        <taxon>Aspergillaceae</taxon>
        <taxon>Aspergillus</taxon>
        <taxon>Aspergillus subgen. Nidulantes</taxon>
    </lineage>
</organism>
<sequence length="118" mass="12906">MGCLAQSDQIAGNWNWNWKVQIEYSTAQKEEMPQPMITMPAVTKNLAITGLLFENPDSRPFLNLPTSKSGPHAPGYSIRQPVTPNRETCLAQTACAGCRAPTLPGRKRFGAADLSCGW</sequence>
<keyword evidence="2" id="KW-1185">Reference proteome</keyword>
<dbReference type="Proteomes" id="UP000184073">
    <property type="component" value="Unassembled WGS sequence"/>
</dbReference>
<dbReference type="RefSeq" id="XP_040664181.1">
    <property type="nucleotide sequence ID" value="XM_040809762.1"/>
</dbReference>
<reference evidence="2" key="1">
    <citation type="journal article" date="2017" name="Genome Biol.">
        <title>Comparative genomics reveals high biological diversity and specific adaptations in the industrially and medically important fungal genus Aspergillus.</title>
        <authorList>
            <person name="de Vries R.P."/>
            <person name="Riley R."/>
            <person name="Wiebenga A."/>
            <person name="Aguilar-Osorio G."/>
            <person name="Amillis S."/>
            <person name="Uchima C.A."/>
            <person name="Anderluh G."/>
            <person name="Asadollahi M."/>
            <person name="Askin M."/>
            <person name="Barry K."/>
            <person name="Battaglia E."/>
            <person name="Bayram O."/>
            <person name="Benocci T."/>
            <person name="Braus-Stromeyer S.A."/>
            <person name="Caldana C."/>
            <person name="Canovas D."/>
            <person name="Cerqueira G.C."/>
            <person name="Chen F."/>
            <person name="Chen W."/>
            <person name="Choi C."/>
            <person name="Clum A."/>
            <person name="Dos Santos R.A."/>
            <person name="Damasio A.R."/>
            <person name="Diallinas G."/>
            <person name="Emri T."/>
            <person name="Fekete E."/>
            <person name="Flipphi M."/>
            <person name="Freyberg S."/>
            <person name="Gallo A."/>
            <person name="Gournas C."/>
            <person name="Habgood R."/>
            <person name="Hainaut M."/>
            <person name="Harispe M.L."/>
            <person name="Henrissat B."/>
            <person name="Hilden K.S."/>
            <person name="Hope R."/>
            <person name="Hossain A."/>
            <person name="Karabika E."/>
            <person name="Karaffa L."/>
            <person name="Karanyi Z."/>
            <person name="Krasevec N."/>
            <person name="Kuo A."/>
            <person name="Kusch H."/>
            <person name="LaButti K."/>
            <person name="Lagendijk E.L."/>
            <person name="Lapidus A."/>
            <person name="Levasseur A."/>
            <person name="Lindquist E."/>
            <person name="Lipzen A."/>
            <person name="Logrieco A.F."/>
            <person name="MacCabe A."/>
            <person name="Maekelae M.R."/>
            <person name="Malavazi I."/>
            <person name="Melin P."/>
            <person name="Meyer V."/>
            <person name="Mielnichuk N."/>
            <person name="Miskei M."/>
            <person name="Molnar A.P."/>
            <person name="Mule G."/>
            <person name="Ngan C.Y."/>
            <person name="Orejas M."/>
            <person name="Orosz E."/>
            <person name="Ouedraogo J.P."/>
            <person name="Overkamp K.M."/>
            <person name="Park H.-S."/>
            <person name="Perrone G."/>
            <person name="Piumi F."/>
            <person name="Punt P.J."/>
            <person name="Ram A.F."/>
            <person name="Ramon A."/>
            <person name="Rauscher S."/>
            <person name="Record E."/>
            <person name="Riano-Pachon D.M."/>
            <person name="Robert V."/>
            <person name="Roehrig J."/>
            <person name="Ruller R."/>
            <person name="Salamov A."/>
            <person name="Salih N.S."/>
            <person name="Samson R.A."/>
            <person name="Sandor E."/>
            <person name="Sanguinetti M."/>
            <person name="Schuetze T."/>
            <person name="Sepcic K."/>
            <person name="Shelest E."/>
            <person name="Sherlock G."/>
            <person name="Sophianopoulou V."/>
            <person name="Squina F.M."/>
            <person name="Sun H."/>
            <person name="Susca A."/>
            <person name="Todd R.B."/>
            <person name="Tsang A."/>
            <person name="Unkles S.E."/>
            <person name="van de Wiele N."/>
            <person name="van Rossen-Uffink D."/>
            <person name="Oliveira J.V."/>
            <person name="Vesth T.C."/>
            <person name="Visser J."/>
            <person name="Yu J.-H."/>
            <person name="Zhou M."/>
            <person name="Andersen M.R."/>
            <person name="Archer D.B."/>
            <person name="Baker S.E."/>
            <person name="Benoit I."/>
            <person name="Brakhage A.A."/>
            <person name="Braus G.H."/>
            <person name="Fischer R."/>
            <person name="Frisvad J.C."/>
            <person name="Goldman G.H."/>
            <person name="Houbraken J."/>
            <person name="Oakley B."/>
            <person name="Pocsi I."/>
            <person name="Scazzocchio C."/>
            <person name="Seiboth B."/>
            <person name="vanKuyk P.A."/>
            <person name="Wortman J."/>
            <person name="Dyer P.S."/>
            <person name="Grigoriev I.V."/>
        </authorList>
    </citation>
    <scope>NUCLEOTIDE SEQUENCE [LARGE SCALE GENOMIC DNA]</scope>
    <source>
        <strain evidence="2">CBS 583.65</strain>
    </source>
</reference>
<protein>
    <submittedName>
        <fullName evidence="1">Uncharacterized protein</fullName>
    </submittedName>
</protein>
<dbReference type="AlphaFoldDB" id="A0A1L9PA96"/>
<accession>A0A1L9PA96</accession>
<gene>
    <name evidence="1" type="ORF">ASPVEDRAFT_25298</name>
</gene>
<dbReference type="VEuPathDB" id="FungiDB:ASPVEDRAFT_25298"/>
<name>A0A1L9PA96_ASPVE</name>
<evidence type="ECO:0000313" key="1">
    <source>
        <dbReference type="EMBL" id="OJI98418.1"/>
    </source>
</evidence>
<dbReference type="EMBL" id="KV878126">
    <property type="protein sequence ID" value="OJI98418.1"/>
    <property type="molecule type" value="Genomic_DNA"/>
</dbReference>
<proteinExistence type="predicted"/>
<evidence type="ECO:0000313" key="2">
    <source>
        <dbReference type="Proteomes" id="UP000184073"/>
    </source>
</evidence>